<evidence type="ECO:0000256" key="1">
    <source>
        <dbReference type="ARBA" id="ARBA00001933"/>
    </source>
</evidence>
<comment type="subunit">
    <text evidence="3">Homodimer.</text>
</comment>
<keyword evidence="4 8" id="KW-0032">Aminotransferase</keyword>
<gene>
    <name evidence="8" type="ORF">HRU87_07055</name>
</gene>
<dbReference type="GO" id="GO:0030170">
    <property type="term" value="F:pyridoxal phosphate binding"/>
    <property type="evidence" value="ECO:0007669"/>
    <property type="project" value="InterPro"/>
</dbReference>
<proteinExistence type="inferred from homology"/>
<evidence type="ECO:0000313" key="8">
    <source>
        <dbReference type="EMBL" id="QKJ25895.1"/>
    </source>
</evidence>
<keyword evidence="6" id="KW-0663">Pyridoxal phosphate</keyword>
<dbReference type="InterPro" id="IPR015424">
    <property type="entry name" value="PyrdxlP-dep_Trfase"/>
</dbReference>
<dbReference type="FunFam" id="3.40.640.10:FF:000053">
    <property type="entry name" value="Aminotransferase, class I"/>
    <property type="match status" value="1"/>
</dbReference>
<evidence type="ECO:0000313" key="9">
    <source>
        <dbReference type="Proteomes" id="UP000501003"/>
    </source>
</evidence>
<dbReference type="InterPro" id="IPR015421">
    <property type="entry name" value="PyrdxlP-dep_Trfase_major"/>
</dbReference>
<evidence type="ECO:0000256" key="2">
    <source>
        <dbReference type="ARBA" id="ARBA00007441"/>
    </source>
</evidence>
<sequence length="419" mass="45978">MAELRTGSVTNFDAWKHAYAARAANLSVSEVRALFSVVSRPEVVSLAGGMPDVSALNGELIEQAFQSLMANRRNYALQYGGGQGDVRLREQIQEIMALDGVHGSVEDLMITTGSQHALELLADLFLDQGDVVLVEAPSYVGAVGIFRHKEAHIEHVFTDNEGISPEALAEAADRLIEQGKKVKLLYLVPNFANPSGVTLTAERRQQVLEVCRERGILIIEDNPYGLLYFDQKPPQAMRAMDDEGVVYLGSFSKILSPGLRVGYVLAPPAIREKLVLANESAILSPATFAQMLISEYLSITDWQGQIETYRQLYKTKRDAAIEALGQYLPRVETTHPAGGFFLWLTLPEGLNSKEMLPLAVNELVAYTPGTAFYGDGRGANNIRVCFSHPTAENVKVGIKRLSNVVNLQLDLLDTFGSRV</sequence>
<dbReference type="InterPro" id="IPR050859">
    <property type="entry name" value="Class-I_PLP-dep_aminotransf"/>
</dbReference>
<evidence type="ECO:0000256" key="5">
    <source>
        <dbReference type="ARBA" id="ARBA00022679"/>
    </source>
</evidence>
<organism evidence="8 9">
    <name type="scientific">Aquiluna borgnonia</name>
    <dbReference type="NCBI Taxonomy" id="2499157"/>
    <lineage>
        <taxon>Bacteria</taxon>
        <taxon>Bacillati</taxon>
        <taxon>Actinomycetota</taxon>
        <taxon>Actinomycetes</taxon>
        <taxon>Micrococcales</taxon>
        <taxon>Microbacteriaceae</taxon>
        <taxon>Luna cluster</taxon>
        <taxon>Luna-1 subcluster</taxon>
        <taxon>Aquiluna</taxon>
    </lineage>
</organism>
<keyword evidence="9" id="KW-1185">Reference proteome</keyword>
<dbReference type="AlphaFoldDB" id="A0A7D4TUZ5"/>
<accession>A0A7D4TUZ5</accession>
<evidence type="ECO:0000256" key="6">
    <source>
        <dbReference type="ARBA" id="ARBA00022898"/>
    </source>
</evidence>
<comment type="similarity">
    <text evidence="2">Belongs to the class-I pyridoxal-phosphate-dependent aminotransferase family.</text>
</comment>
<comment type="cofactor">
    <cofactor evidence="1">
        <name>pyridoxal 5'-phosphate</name>
        <dbReference type="ChEBI" id="CHEBI:597326"/>
    </cofactor>
</comment>
<reference evidence="8 9" key="1">
    <citation type="submission" date="2020-05" db="EMBL/GenBank/DDBJ databases">
        <title>Aquirufa sp. strain 15G-AUS-rot a new Aquirufa species.</title>
        <authorList>
            <person name="Pitt A."/>
            <person name="Hahn M.W."/>
        </authorList>
    </citation>
    <scope>NUCLEOTIDE SEQUENCE [LARGE SCALE GENOMIC DNA]</scope>
    <source>
        <strain evidence="8 9">15G-AUS-rot</strain>
    </source>
</reference>
<evidence type="ECO:0000256" key="4">
    <source>
        <dbReference type="ARBA" id="ARBA00022576"/>
    </source>
</evidence>
<keyword evidence="5 8" id="KW-0808">Transferase</keyword>
<name>A0A7D4TUZ5_9MICO</name>
<dbReference type="Proteomes" id="UP000501003">
    <property type="component" value="Chromosome"/>
</dbReference>
<dbReference type="PANTHER" id="PTHR42790:SF19">
    <property type="entry name" value="KYNURENINE_ALPHA-AMINOADIPATE AMINOTRANSFERASE, MITOCHONDRIAL"/>
    <property type="match status" value="1"/>
</dbReference>
<dbReference type="InterPro" id="IPR015422">
    <property type="entry name" value="PyrdxlP-dep_Trfase_small"/>
</dbReference>
<dbReference type="CDD" id="cd00609">
    <property type="entry name" value="AAT_like"/>
    <property type="match status" value="1"/>
</dbReference>
<dbReference type="GO" id="GO:1901605">
    <property type="term" value="P:alpha-amino acid metabolic process"/>
    <property type="evidence" value="ECO:0007669"/>
    <property type="project" value="TreeGrafter"/>
</dbReference>
<feature type="domain" description="Aminotransferase class I/classII large" evidence="7">
    <location>
        <begin position="43"/>
        <end position="401"/>
    </location>
</feature>
<dbReference type="Gene3D" id="3.90.1150.10">
    <property type="entry name" value="Aspartate Aminotransferase, domain 1"/>
    <property type="match status" value="1"/>
</dbReference>
<evidence type="ECO:0000256" key="3">
    <source>
        <dbReference type="ARBA" id="ARBA00011738"/>
    </source>
</evidence>
<dbReference type="RefSeq" id="WP_173494191.1">
    <property type="nucleotide sequence ID" value="NZ_CP054056.1"/>
</dbReference>
<dbReference type="PANTHER" id="PTHR42790">
    <property type="entry name" value="AMINOTRANSFERASE"/>
    <property type="match status" value="1"/>
</dbReference>
<protein>
    <submittedName>
        <fullName evidence="8">PLP-dependent aminotransferase family protein</fullName>
    </submittedName>
</protein>
<dbReference type="SUPFAM" id="SSF53383">
    <property type="entry name" value="PLP-dependent transferases"/>
    <property type="match status" value="1"/>
</dbReference>
<dbReference type="GO" id="GO:0008483">
    <property type="term" value="F:transaminase activity"/>
    <property type="evidence" value="ECO:0007669"/>
    <property type="project" value="UniProtKB-KW"/>
</dbReference>
<dbReference type="Pfam" id="PF00155">
    <property type="entry name" value="Aminotran_1_2"/>
    <property type="match status" value="1"/>
</dbReference>
<evidence type="ECO:0000259" key="7">
    <source>
        <dbReference type="Pfam" id="PF00155"/>
    </source>
</evidence>
<dbReference type="KEGG" id="aqg:HRU87_07055"/>
<dbReference type="EMBL" id="CP054056">
    <property type="protein sequence ID" value="QKJ25895.1"/>
    <property type="molecule type" value="Genomic_DNA"/>
</dbReference>
<dbReference type="InterPro" id="IPR004839">
    <property type="entry name" value="Aminotransferase_I/II_large"/>
</dbReference>
<dbReference type="Gene3D" id="3.40.640.10">
    <property type="entry name" value="Type I PLP-dependent aspartate aminotransferase-like (Major domain)"/>
    <property type="match status" value="1"/>
</dbReference>